<dbReference type="InterPro" id="IPR003812">
    <property type="entry name" value="Fido"/>
</dbReference>
<name>A0A543PNC3_9MICO</name>
<dbReference type="EMBL" id="VFQF01000002">
    <property type="protein sequence ID" value="TQN45582.1"/>
    <property type="molecule type" value="Genomic_DNA"/>
</dbReference>
<dbReference type="RefSeq" id="WP_141822206.1">
    <property type="nucleotide sequence ID" value="NZ_BAAAQC010000010.1"/>
</dbReference>
<dbReference type="AlphaFoldDB" id="A0A543PNC3"/>
<dbReference type="InterPro" id="IPR006440">
    <property type="entry name" value="Doc"/>
</dbReference>
<accession>A0A543PNC3</accession>
<dbReference type="Gene3D" id="1.20.120.1870">
    <property type="entry name" value="Fic/DOC protein, Fido domain"/>
    <property type="match status" value="1"/>
</dbReference>
<dbReference type="PROSITE" id="PS51459">
    <property type="entry name" value="FIDO"/>
    <property type="match status" value="1"/>
</dbReference>
<sequence>MPPRALTVRALAKEAGLDLDEALVTIWDAGVEAVDDIDSFVPRHSIPTVRQALGLHSAKQLQQLSFWEQEWGLTRRELISKLGSDFGILVAPGARVLPKGALKQLRRMVPASQLAVGNTRAAAPIAAPIIPLEWETPGRRRDVVALSVEEICQVHEALVRDFAASGDPIDPPGVREDHLLRSAAARPETSLGDVRKYDTVESYAAALLHSLVHNHPFHNGNKRTALVSMLVLLDRNNILLTCVEKDLFRQVLRVAQHRLVPVGSTERNDREVLAIAAWICANSRPIQRGDRLLKFKELRRILVNLGCRIGPSLPGNKIKFERDVEERVLGFRRTRTLRVTAGHRNEGSDVEPSQLSYIRRELRLDDKNGYDAGYFYGSDPREPDEFIGQYRTLLRRLGRL</sequence>
<dbReference type="InterPro" id="IPR036597">
    <property type="entry name" value="Fido-like_dom_sf"/>
</dbReference>
<dbReference type="Pfam" id="PF02661">
    <property type="entry name" value="Fic"/>
    <property type="match status" value="1"/>
</dbReference>
<dbReference type="NCBIfam" id="TIGR01550">
    <property type="entry name" value="DOC_P1"/>
    <property type="match status" value="1"/>
</dbReference>
<evidence type="ECO:0000313" key="3">
    <source>
        <dbReference type="Proteomes" id="UP000320085"/>
    </source>
</evidence>
<proteinExistence type="predicted"/>
<dbReference type="OrthoDB" id="9802752at2"/>
<comment type="caution">
    <text evidence="2">The sequence shown here is derived from an EMBL/GenBank/DDBJ whole genome shotgun (WGS) entry which is preliminary data.</text>
</comment>
<dbReference type="GO" id="GO:0016301">
    <property type="term" value="F:kinase activity"/>
    <property type="evidence" value="ECO:0007669"/>
    <property type="project" value="InterPro"/>
</dbReference>
<feature type="domain" description="Fido" evidence="1">
    <location>
        <begin position="146"/>
        <end position="281"/>
    </location>
</feature>
<dbReference type="PANTHER" id="PTHR39426">
    <property type="entry name" value="HOMOLOGY TO DEATH-ON-CURING PROTEIN OF PHAGE P1"/>
    <property type="match status" value="1"/>
</dbReference>
<evidence type="ECO:0000259" key="1">
    <source>
        <dbReference type="PROSITE" id="PS51459"/>
    </source>
</evidence>
<dbReference type="InterPro" id="IPR053737">
    <property type="entry name" value="Type_II_TA_Toxin"/>
</dbReference>
<organism evidence="2 3">
    <name type="scientific">Humibacillus xanthopallidus</name>
    <dbReference type="NCBI Taxonomy" id="412689"/>
    <lineage>
        <taxon>Bacteria</taxon>
        <taxon>Bacillati</taxon>
        <taxon>Actinomycetota</taxon>
        <taxon>Actinomycetes</taxon>
        <taxon>Micrococcales</taxon>
        <taxon>Intrasporangiaceae</taxon>
        <taxon>Humibacillus</taxon>
    </lineage>
</organism>
<dbReference type="Proteomes" id="UP000320085">
    <property type="component" value="Unassembled WGS sequence"/>
</dbReference>
<gene>
    <name evidence="2" type="ORF">FHX52_2279</name>
</gene>
<dbReference type="SUPFAM" id="SSF140931">
    <property type="entry name" value="Fic-like"/>
    <property type="match status" value="1"/>
</dbReference>
<evidence type="ECO:0000313" key="2">
    <source>
        <dbReference type="EMBL" id="TQN45582.1"/>
    </source>
</evidence>
<dbReference type="PANTHER" id="PTHR39426:SF1">
    <property type="entry name" value="HOMOLOGY TO DEATH-ON-CURING PROTEIN OF PHAGE P1"/>
    <property type="match status" value="1"/>
</dbReference>
<reference evidence="2 3" key="1">
    <citation type="submission" date="2019-06" db="EMBL/GenBank/DDBJ databases">
        <title>Sequencing the genomes of 1000 actinobacteria strains.</title>
        <authorList>
            <person name="Klenk H.-P."/>
        </authorList>
    </citation>
    <scope>NUCLEOTIDE SEQUENCE [LARGE SCALE GENOMIC DNA]</scope>
    <source>
        <strain evidence="2 3">DSM 21776</strain>
    </source>
</reference>
<protein>
    <submittedName>
        <fullName evidence="2">Death-on-curing family protein</fullName>
    </submittedName>
</protein>